<evidence type="ECO:0000313" key="3">
    <source>
        <dbReference type="Proteomes" id="UP001057474"/>
    </source>
</evidence>
<feature type="region of interest" description="Disordered" evidence="1">
    <location>
        <begin position="409"/>
        <end position="437"/>
    </location>
</feature>
<dbReference type="EMBL" id="CP071527">
    <property type="protein sequence ID" value="USQ13686.1"/>
    <property type="molecule type" value="Genomic_DNA"/>
</dbReference>
<protein>
    <submittedName>
        <fullName evidence="2">Uncharacterized protein</fullName>
    </submittedName>
</protein>
<evidence type="ECO:0000256" key="1">
    <source>
        <dbReference type="SAM" id="MobiDB-lite"/>
    </source>
</evidence>
<dbReference type="Proteomes" id="UP001057474">
    <property type="component" value="Chromosome"/>
</dbReference>
<feature type="compositionally biased region" description="Low complexity" evidence="1">
    <location>
        <begin position="421"/>
        <end position="437"/>
    </location>
</feature>
<evidence type="ECO:0000313" key="2">
    <source>
        <dbReference type="EMBL" id="USQ13686.1"/>
    </source>
</evidence>
<keyword evidence="3" id="KW-1185">Reference proteome</keyword>
<dbReference type="RefSeq" id="WP_252580001.1">
    <property type="nucleotide sequence ID" value="NZ_CP071527.1"/>
</dbReference>
<proteinExistence type="predicted"/>
<organism evidence="2 3">
    <name type="scientific">Legionella lytica</name>
    <dbReference type="NCBI Taxonomy" id="96232"/>
    <lineage>
        <taxon>Bacteria</taxon>
        <taxon>Pseudomonadati</taxon>
        <taxon>Pseudomonadota</taxon>
        <taxon>Gammaproteobacteria</taxon>
        <taxon>Legionellales</taxon>
        <taxon>Legionellaceae</taxon>
        <taxon>Legionella</taxon>
    </lineage>
</organism>
<sequence length="564" mass="66141">MMKEDKPTNAVNKPLENSAEVRDSLLSSMSRNARLSKGAMNYSDTMEQGAQINNELVILRQFNLVAFLTIMREFQEINRLYNNDDERFSHRFRMLLEMEREREAKQQQTQFLYAEEERHRLSKNQEQINQKTHDQDAKHKQLMQDLDMLRQLQQELQHLREAHYARQNVLYDELTTLREEQMDEMLKIARETKDISPDQLTRLEQIHENHRRRKEQIDRMPTMDAHGKHDWRLAQRKMEAQKEVHEEHSRNLKSWAHDNRHHEKIFSCFNDHQKKIENKEKIITKNEREFKAQETKLEKQIIDKLNTTNTAVAEQIEKISNDLIQLSLESNFNSEQSKALQSEISQLKKYQTALISSESIEEQQQLLNECKKTLAKIDRIIAPVAANTTSYELFKEEIAKLHKQTIIASPKPEQSIPKNQNNSVHSTSSVHSSHENTTNGKAFEQFKSVYIAQRSEHNHESGHHEENEVVMQFKQSITEFQGILDLVGEDNILIEELQKQASDLQNNSQISPELIESICETCHELSGEHEELQAILETMKDLSQRISSEMELDEPQGPSPGRRI</sequence>
<accession>A0ABY4Y8B5</accession>
<name>A0ABY4Y8B5_9GAMM</name>
<gene>
    <name evidence="2" type="ORF">J2N86_13575</name>
</gene>
<reference evidence="2" key="1">
    <citation type="submission" date="2021-03" db="EMBL/GenBank/DDBJ databases">
        <title>Legionella lytica PCM 2298.</title>
        <authorList>
            <person name="Koper P."/>
        </authorList>
    </citation>
    <scope>NUCLEOTIDE SEQUENCE</scope>
    <source>
        <strain evidence="2">PCM 2298</strain>
    </source>
</reference>